<comment type="caution">
    <text evidence="3">The sequence shown here is derived from an EMBL/GenBank/DDBJ whole genome shotgun (WGS) entry which is preliminary data.</text>
</comment>
<dbReference type="EMBL" id="JACEEZ010009855">
    <property type="protein sequence ID" value="KAG0722233.1"/>
    <property type="molecule type" value="Genomic_DNA"/>
</dbReference>
<keyword evidence="2" id="KW-0732">Signal</keyword>
<feature type="transmembrane region" description="Helical" evidence="1">
    <location>
        <begin position="116"/>
        <end position="137"/>
    </location>
</feature>
<keyword evidence="1" id="KW-0472">Membrane</keyword>
<feature type="transmembrane region" description="Helical" evidence="1">
    <location>
        <begin position="68"/>
        <end position="87"/>
    </location>
</feature>
<dbReference type="AlphaFoldDB" id="A0A8J4Y8R4"/>
<keyword evidence="1" id="KW-0812">Transmembrane</keyword>
<name>A0A8J4Y8R4_CHIOP</name>
<organism evidence="3 4">
    <name type="scientific">Chionoecetes opilio</name>
    <name type="common">Atlantic snow crab</name>
    <name type="synonym">Cancer opilio</name>
    <dbReference type="NCBI Taxonomy" id="41210"/>
    <lineage>
        <taxon>Eukaryota</taxon>
        <taxon>Metazoa</taxon>
        <taxon>Ecdysozoa</taxon>
        <taxon>Arthropoda</taxon>
        <taxon>Crustacea</taxon>
        <taxon>Multicrustacea</taxon>
        <taxon>Malacostraca</taxon>
        <taxon>Eumalacostraca</taxon>
        <taxon>Eucarida</taxon>
        <taxon>Decapoda</taxon>
        <taxon>Pleocyemata</taxon>
        <taxon>Brachyura</taxon>
        <taxon>Eubrachyura</taxon>
        <taxon>Majoidea</taxon>
        <taxon>Majidae</taxon>
        <taxon>Chionoecetes</taxon>
    </lineage>
</organism>
<proteinExistence type="predicted"/>
<gene>
    <name evidence="3" type="ORF">GWK47_044899</name>
</gene>
<evidence type="ECO:0000313" key="3">
    <source>
        <dbReference type="EMBL" id="KAG0722233.1"/>
    </source>
</evidence>
<accession>A0A8J4Y8R4</accession>
<keyword evidence="1" id="KW-1133">Transmembrane helix</keyword>
<dbReference type="Proteomes" id="UP000770661">
    <property type="component" value="Unassembled WGS sequence"/>
</dbReference>
<evidence type="ECO:0000256" key="2">
    <source>
        <dbReference type="SAM" id="SignalP"/>
    </source>
</evidence>
<feature type="chain" id="PRO_5035301907" evidence="2">
    <location>
        <begin position="20"/>
        <end position="163"/>
    </location>
</feature>
<reference evidence="3" key="1">
    <citation type="submission" date="2020-07" db="EMBL/GenBank/DDBJ databases">
        <title>The High-quality genome of the commercially important snow crab, Chionoecetes opilio.</title>
        <authorList>
            <person name="Jeong J.-H."/>
            <person name="Ryu S."/>
        </authorList>
    </citation>
    <scope>NUCLEOTIDE SEQUENCE</scope>
    <source>
        <strain evidence="3">MADBK_172401_WGS</strain>
        <tissue evidence="3">Digestive gland</tissue>
    </source>
</reference>
<evidence type="ECO:0000313" key="4">
    <source>
        <dbReference type="Proteomes" id="UP000770661"/>
    </source>
</evidence>
<feature type="transmembrane region" description="Helical" evidence="1">
    <location>
        <begin position="35"/>
        <end position="56"/>
    </location>
</feature>
<keyword evidence="4" id="KW-1185">Reference proteome</keyword>
<sequence>MGVGVTLEAGLMLLTPTLASRIGLMPGDEDDEDDVAASRVAGAALAGLCVFVWSLLGTSDKHYARTMLLSMLTYQILSICVSAAAAFTQQEPTLLQEGDDAPLHETDGVEGLLGTRLAMCVGVRGLMCLLCLAYFYSIGEPTFGIRKSTSYKDLAKEDTKKEN</sequence>
<feature type="signal peptide" evidence="2">
    <location>
        <begin position="1"/>
        <end position="19"/>
    </location>
</feature>
<evidence type="ECO:0000256" key="1">
    <source>
        <dbReference type="SAM" id="Phobius"/>
    </source>
</evidence>
<dbReference type="OrthoDB" id="6243248at2759"/>
<protein>
    <submittedName>
        <fullName evidence="3">Uncharacterized protein</fullName>
    </submittedName>
</protein>